<organism evidence="9 10">
    <name type="scientific">Candidatus Clostridium eludens</name>
    <dbReference type="NCBI Taxonomy" id="3381663"/>
    <lineage>
        <taxon>Bacteria</taxon>
        <taxon>Bacillati</taxon>
        <taxon>Bacillota</taxon>
        <taxon>Clostridia</taxon>
        <taxon>Eubacteriales</taxon>
        <taxon>Clostridiaceae</taxon>
        <taxon>Clostridium</taxon>
    </lineage>
</organism>
<comment type="caution">
    <text evidence="9">The sequence shown here is derived from an EMBL/GenBank/DDBJ whole genome shotgun (WGS) entry which is preliminary data.</text>
</comment>
<reference evidence="9 10" key="1">
    <citation type="submission" date="2024-11" db="EMBL/GenBank/DDBJ databases">
        <authorList>
            <person name="Heng Y.C."/>
            <person name="Lim A.C.H."/>
            <person name="Lee J.K.Y."/>
            <person name="Kittelmann S."/>
        </authorList>
    </citation>
    <scope>NUCLEOTIDE SEQUENCE [LARGE SCALE GENOMIC DNA]</scope>
    <source>
        <strain evidence="9 10">WILCCON 0269</strain>
    </source>
</reference>
<feature type="transmembrane region" description="Helical" evidence="8">
    <location>
        <begin position="53"/>
        <end position="75"/>
    </location>
</feature>
<dbReference type="EMBL" id="JBJHZX010000011">
    <property type="protein sequence ID" value="MFL0195659.1"/>
    <property type="molecule type" value="Genomic_DNA"/>
</dbReference>
<evidence type="ECO:0000256" key="8">
    <source>
        <dbReference type="SAM" id="Phobius"/>
    </source>
</evidence>
<feature type="transmembrane region" description="Helical" evidence="8">
    <location>
        <begin position="131"/>
        <end position="151"/>
    </location>
</feature>
<evidence type="ECO:0000256" key="3">
    <source>
        <dbReference type="ARBA" id="ARBA00022475"/>
    </source>
</evidence>
<dbReference type="CDD" id="cd06579">
    <property type="entry name" value="TM_PBP1_transp_AraH_like"/>
    <property type="match status" value="1"/>
</dbReference>
<name>A0ABW8SID3_9CLOT</name>
<gene>
    <name evidence="9" type="ORF">ACJDU8_08805</name>
</gene>
<protein>
    <submittedName>
        <fullName evidence="9">ABC transporter permease</fullName>
    </submittedName>
</protein>
<keyword evidence="10" id="KW-1185">Reference proteome</keyword>
<dbReference type="PANTHER" id="PTHR32196:SF21">
    <property type="entry name" value="ABC TRANSPORTER PERMEASE PROTEIN YPHD-RELATED"/>
    <property type="match status" value="1"/>
</dbReference>
<feature type="transmembrane region" description="Helical" evidence="8">
    <location>
        <begin position="20"/>
        <end position="41"/>
    </location>
</feature>
<evidence type="ECO:0000256" key="2">
    <source>
        <dbReference type="ARBA" id="ARBA00022448"/>
    </source>
</evidence>
<sequence length="331" mass="35833">MTQLTSNIKISKRTNILLKYSGYIVFLVLAIFFSIISPSFLKLQNLINILNQCSVLAIAAAGMTIILIGGGTHVIQGGIDLSLGNNLAIISTITAVLISKNYSFFTILVIIVSCSLFIGLINAVMIVRLRIIPLLATLSMMYLLQGVELLISGNKPINVSNPMLSFLSNGNFLFLPSSVWVFILVEIILYLLLNRSVFGNWINAVGGNPKAAMVSGINVNFILSVTYIIASIVTLIASLLATARLSGSVPGTGDVMLFDILLAAYMSAVFSRTFIPNIPGAILSSLFVEMLTNGFTLINVPTYWVYAVKGALILLTVAISSKQQRRLEQYV</sequence>
<evidence type="ECO:0000256" key="6">
    <source>
        <dbReference type="ARBA" id="ARBA00022989"/>
    </source>
</evidence>
<proteinExistence type="predicted"/>
<feature type="transmembrane region" description="Helical" evidence="8">
    <location>
        <begin position="295"/>
        <end position="319"/>
    </location>
</feature>
<feature type="transmembrane region" description="Helical" evidence="8">
    <location>
        <begin position="221"/>
        <end position="243"/>
    </location>
</feature>
<comment type="subcellular location">
    <subcellularLocation>
        <location evidence="1">Cell membrane</location>
        <topology evidence="1">Multi-pass membrane protein</topology>
    </subcellularLocation>
</comment>
<dbReference type="PANTHER" id="PTHR32196">
    <property type="entry name" value="ABC TRANSPORTER PERMEASE PROTEIN YPHD-RELATED-RELATED"/>
    <property type="match status" value="1"/>
</dbReference>
<keyword evidence="6 8" id="KW-1133">Transmembrane helix</keyword>
<feature type="transmembrane region" description="Helical" evidence="8">
    <location>
        <begin position="172"/>
        <end position="193"/>
    </location>
</feature>
<evidence type="ECO:0000256" key="1">
    <source>
        <dbReference type="ARBA" id="ARBA00004651"/>
    </source>
</evidence>
<keyword evidence="5 8" id="KW-0812">Transmembrane</keyword>
<evidence type="ECO:0000313" key="10">
    <source>
        <dbReference type="Proteomes" id="UP001623660"/>
    </source>
</evidence>
<evidence type="ECO:0000256" key="5">
    <source>
        <dbReference type="ARBA" id="ARBA00022692"/>
    </source>
</evidence>
<keyword evidence="2" id="KW-0813">Transport</keyword>
<dbReference type="RefSeq" id="WP_406791778.1">
    <property type="nucleotide sequence ID" value="NZ_JBJHZX010000011.1"/>
</dbReference>
<dbReference type="Proteomes" id="UP001623660">
    <property type="component" value="Unassembled WGS sequence"/>
</dbReference>
<dbReference type="InterPro" id="IPR001851">
    <property type="entry name" value="ABC_transp_permease"/>
</dbReference>
<feature type="transmembrane region" description="Helical" evidence="8">
    <location>
        <begin position="81"/>
        <end position="98"/>
    </location>
</feature>
<dbReference type="Pfam" id="PF02653">
    <property type="entry name" value="BPD_transp_2"/>
    <property type="match status" value="1"/>
</dbReference>
<accession>A0ABW8SID3</accession>
<keyword evidence="7 8" id="KW-0472">Membrane</keyword>
<keyword evidence="3" id="KW-1003">Cell membrane</keyword>
<evidence type="ECO:0000313" key="9">
    <source>
        <dbReference type="EMBL" id="MFL0195659.1"/>
    </source>
</evidence>
<keyword evidence="4" id="KW-0997">Cell inner membrane</keyword>
<evidence type="ECO:0000256" key="4">
    <source>
        <dbReference type="ARBA" id="ARBA00022519"/>
    </source>
</evidence>
<feature type="transmembrane region" description="Helical" evidence="8">
    <location>
        <begin position="105"/>
        <end position="125"/>
    </location>
</feature>
<evidence type="ECO:0000256" key="7">
    <source>
        <dbReference type="ARBA" id="ARBA00023136"/>
    </source>
</evidence>